<sequence length="421" mass="44509">MAEAGVFSAFERSIAARYLRAGRGERAVSLIAAFSLAGIALGVGTLIVVLAVMGGFRQEMQARILGLNGHLGIVSGEGPMRGYAEAAARIRALPMVAQAVPVLEGQVLLTTDAGASAGGLVRGIAPADLRARPMVAGNIRAGSLADFEGEDAIAIGTVLARRLDVGVGDRVTVVSPEGRVTVFGTVPRLRAYRVVAVFEVGMQDYDGGFVFMPLPAAQLFFRQPGAVSQIEVHLRDPDASFAAAEAIRSALSDRRIALLDWQDANSGFFQIVQVQRNVMFLILTLIILVAAFNIISSLIMLVKDKGRDIAILRTMGAGRGAVMRIFLLCGAAIGGLGTAAGLVLGLLFCANIEAIRQALMRATGTAVFDPEIYFLTRIPAVVDPWEVAQVAALSLGLSLLATLYPSWRAARLDPVEALRDE</sequence>
<keyword evidence="4" id="KW-1003">Cell membrane</keyword>
<dbReference type="AlphaFoldDB" id="A0A840XWR6"/>
<proteinExistence type="inferred from homology"/>
<keyword evidence="11" id="KW-0449">Lipoprotein</keyword>
<evidence type="ECO:0000313" key="12">
    <source>
        <dbReference type="Proteomes" id="UP000562254"/>
    </source>
</evidence>
<dbReference type="GO" id="GO:0044874">
    <property type="term" value="P:lipoprotein localization to outer membrane"/>
    <property type="evidence" value="ECO:0007669"/>
    <property type="project" value="TreeGrafter"/>
</dbReference>
<dbReference type="Pfam" id="PF12704">
    <property type="entry name" value="MacB_PCD"/>
    <property type="match status" value="1"/>
</dbReference>
<dbReference type="EMBL" id="JACIJE010000009">
    <property type="protein sequence ID" value="MBB5691059.1"/>
    <property type="molecule type" value="Genomic_DNA"/>
</dbReference>
<feature type="domain" description="MacB-like periplasmic core" evidence="10">
    <location>
        <begin position="33"/>
        <end position="249"/>
    </location>
</feature>
<dbReference type="GO" id="GO:0098797">
    <property type="term" value="C:plasma membrane protein complex"/>
    <property type="evidence" value="ECO:0007669"/>
    <property type="project" value="TreeGrafter"/>
</dbReference>
<evidence type="ECO:0000256" key="7">
    <source>
        <dbReference type="ARBA" id="ARBA00023136"/>
    </source>
</evidence>
<keyword evidence="3" id="KW-0813">Transport</keyword>
<dbReference type="InterPro" id="IPR011925">
    <property type="entry name" value="LolCE_TM"/>
</dbReference>
<name>A0A840XWR6_9PROT</name>
<reference evidence="11 12" key="1">
    <citation type="submission" date="2020-08" db="EMBL/GenBank/DDBJ databases">
        <title>Genomic Encyclopedia of Type Strains, Phase IV (KMG-IV): sequencing the most valuable type-strain genomes for metagenomic binning, comparative biology and taxonomic classification.</title>
        <authorList>
            <person name="Goeker M."/>
        </authorList>
    </citation>
    <scope>NUCLEOTIDE SEQUENCE [LARGE SCALE GENOMIC DNA]</scope>
    <source>
        <strain evidence="11 12">DSM 25895</strain>
    </source>
</reference>
<dbReference type="GO" id="GO:0042953">
    <property type="term" value="P:lipoprotein transport"/>
    <property type="evidence" value="ECO:0007669"/>
    <property type="project" value="InterPro"/>
</dbReference>
<evidence type="ECO:0000256" key="8">
    <source>
        <dbReference type="SAM" id="Phobius"/>
    </source>
</evidence>
<evidence type="ECO:0000313" key="11">
    <source>
        <dbReference type="EMBL" id="MBB5691059.1"/>
    </source>
</evidence>
<feature type="transmembrane region" description="Helical" evidence="8">
    <location>
        <begin position="322"/>
        <end position="350"/>
    </location>
</feature>
<evidence type="ECO:0000256" key="3">
    <source>
        <dbReference type="ARBA" id="ARBA00022448"/>
    </source>
</evidence>
<keyword evidence="6 8" id="KW-1133">Transmembrane helix</keyword>
<keyword evidence="5 8" id="KW-0812">Transmembrane</keyword>
<evidence type="ECO:0000256" key="2">
    <source>
        <dbReference type="ARBA" id="ARBA00005236"/>
    </source>
</evidence>
<organism evidence="11 12">
    <name type="scientific">Neoroseomonas alkaliterrae</name>
    <dbReference type="NCBI Taxonomy" id="1452450"/>
    <lineage>
        <taxon>Bacteria</taxon>
        <taxon>Pseudomonadati</taxon>
        <taxon>Pseudomonadota</taxon>
        <taxon>Alphaproteobacteria</taxon>
        <taxon>Acetobacterales</taxon>
        <taxon>Acetobacteraceae</taxon>
        <taxon>Neoroseomonas</taxon>
    </lineage>
</organism>
<dbReference type="InterPro" id="IPR051447">
    <property type="entry name" value="Lipoprotein-release_system"/>
</dbReference>
<gene>
    <name evidence="11" type="ORF">FHS88_003202</name>
</gene>
<dbReference type="PANTHER" id="PTHR30489:SF0">
    <property type="entry name" value="LIPOPROTEIN-RELEASING SYSTEM TRANSMEMBRANE PROTEIN LOLE"/>
    <property type="match status" value="1"/>
</dbReference>
<evidence type="ECO:0000256" key="5">
    <source>
        <dbReference type="ARBA" id="ARBA00022692"/>
    </source>
</evidence>
<keyword evidence="12" id="KW-1185">Reference proteome</keyword>
<dbReference type="Pfam" id="PF02687">
    <property type="entry name" value="FtsX"/>
    <property type="match status" value="1"/>
</dbReference>
<keyword evidence="7 8" id="KW-0472">Membrane</keyword>
<evidence type="ECO:0000259" key="10">
    <source>
        <dbReference type="Pfam" id="PF12704"/>
    </source>
</evidence>
<evidence type="ECO:0000256" key="1">
    <source>
        <dbReference type="ARBA" id="ARBA00004651"/>
    </source>
</evidence>
<accession>A0A840XWR6</accession>
<comment type="similarity">
    <text evidence="2">Belongs to the ABC-4 integral membrane protein family. LolC/E subfamily.</text>
</comment>
<feature type="transmembrane region" description="Helical" evidence="8">
    <location>
        <begin position="27"/>
        <end position="53"/>
    </location>
</feature>
<protein>
    <submittedName>
        <fullName evidence="11">Lipoprotein-releasing system permease protein</fullName>
    </submittedName>
</protein>
<evidence type="ECO:0000256" key="6">
    <source>
        <dbReference type="ARBA" id="ARBA00022989"/>
    </source>
</evidence>
<comment type="caution">
    <text evidence="11">The sequence shown here is derived from an EMBL/GenBank/DDBJ whole genome shotgun (WGS) entry which is preliminary data.</text>
</comment>
<dbReference type="InterPro" id="IPR025857">
    <property type="entry name" value="MacB_PCD"/>
</dbReference>
<feature type="transmembrane region" description="Helical" evidence="8">
    <location>
        <begin position="278"/>
        <end position="302"/>
    </location>
</feature>
<dbReference type="PANTHER" id="PTHR30489">
    <property type="entry name" value="LIPOPROTEIN-RELEASING SYSTEM TRANSMEMBRANE PROTEIN LOLE"/>
    <property type="match status" value="1"/>
</dbReference>
<dbReference type="NCBIfam" id="TIGR02212">
    <property type="entry name" value="lolCE"/>
    <property type="match status" value="1"/>
</dbReference>
<dbReference type="InterPro" id="IPR003838">
    <property type="entry name" value="ABC3_permease_C"/>
</dbReference>
<comment type="subcellular location">
    <subcellularLocation>
        <location evidence="1">Cell membrane</location>
        <topology evidence="1">Multi-pass membrane protein</topology>
    </subcellularLocation>
</comment>
<dbReference type="Proteomes" id="UP000562254">
    <property type="component" value="Unassembled WGS sequence"/>
</dbReference>
<evidence type="ECO:0000256" key="4">
    <source>
        <dbReference type="ARBA" id="ARBA00022475"/>
    </source>
</evidence>
<feature type="domain" description="ABC3 transporter permease C-terminal" evidence="9">
    <location>
        <begin position="281"/>
        <end position="414"/>
    </location>
</feature>
<evidence type="ECO:0000259" key="9">
    <source>
        <dbReference type="Pfam" id="PF02687"/>
    </source>
</evidence>